<dbReference type="Gene3D" id="3.40.50.300">
    <property type="entry name" value="P-loop containing nucleotide triphosphate hydrolases"/>
    <property type="match status" value="2"/>
</dbReference>
<dbReference type="SMART" id="SM00488">
    <property type="entry name" value="DEXDc2"/>
    <property type="match status" value="1"/>
</dbReference>
<dbReference type="PROSITE" id="PS51193">
    <property type="entry name" value="HELICASE_ATP_BIND_2"/>
    <property type="match status" value="1"/>
</dbReference>
<dbReference type="GO" id="GO:0005634">
    <property type="term" value="C:nucleus"/>
    <property type="evidence" value="ECO:0007669"/>
    <property type="project" value="TreeGrafter"/>
</dbReference>
<dbReference type="InterPro" id="IPR006554">
    <property type="entry name" value="Helicase-like_DEXD_c2"/>
</dbReference>
<dbReference type="PANTHER" id="PTHR11472">
    <property type="entry name" value="DNA REPAIR DEAD HELICASE RAD3/XP-D SUBFAMILY MEMBER"/>
    <property type="match status" value="1"/>
</dbReference>
<keyword evidence="2" id="KW-0378">Hydrolase</keyword>
<feature type="region of interest" description="Disordered" evidence="4">
    <location>
        <begin position="188"/>
        <end position="212"/>
    </location>
</feature>
<dbReference type="InterPro" id="IPR010614">
    <property type="entry name" value="RAD3-like_helicase_DEAD"/>
</dbReference>
<keyword evidence="7" id="KW-1185">Reference proteome</keyword>
<reference evidence="6" key="1">
    <citation type="submission" date="2023-07" db="EMBL/GenBank/DDBJ databases">
        <title>Chromosome-level genome assembly of Artemia franciscana.</title>
        <authorList>
            <person name="Jo E."/>
        </authorList>
    </citation>
    <scope>NUCLEOTIDE SEQUENCE</scope>
    <source>
        <tissue evidence="6">Whole body</tissue>
    </source>
</reference>
<dbReference type="InterPro" id="IPR013020">
    <property type="entry name" value="Rad3/Chl1-like"/>
</dbReference>
<dbReference type="PANTHER" id="PTHR11472:SF41">
    <property type="entry name" value="ATP-DEPENDENT DNA HELICASE DDX11-RELATED"/>
    <property type="match status" value="1"/>
</dbReference>
<protein>
    <recommendedName>
        <fullName evidence="5">Helicase ATP-binding domain-containing protein</fullName>
    </recommendedName>
</protein>
<feature type="domain" description="Helicase ATP-binding" evidence="5">
    <location>
        <begin position="3"/>
        <end position="348"/>
    </location>
</feature>
<evidence type="ECO:0000313" key="7">
    <source>
        <dbReference type="Proteomes" id="UP001187531"/>
    </source>
</evidence>
<sequence>MLDSDSYGFPFQPYSIQLEFMRGLYTICEDSSVGIFESPTGTGKSLSIICGSLSWLLNYENNRVPSLKEQATCLTNEIERLSDGDDWLSNASEKCQLLEKLSTIRCELSIWEEYRSRIENLKKEQAKLKDDTKRSKFHPQINYKTVIEDDEDILDSYGHDDSDDENAEDVGGGMKILFASRTHSQCTELKSKSKQSSSKTTDAGVPPKKKRETAGCACPYYRSEGISSMATDILFEVSDIEDIVAKGKEMKACPYYASRKAVKESQIILMPYNILFHKETRESCGVSAKDNVVIIDEAHNILETISGIYSAEITLKQLNDSRSQVAQYLHKYNTRLAPGNLLSLRQLIQVLKMISNFVQGGNPQVLLPSEFVVKAGIDNLNLFKIIQFLNKSQLCRKLNSFKVFVEPDEIGKVPKLGLKELMNKETSILTSDVDEKKIRGSPLLSVIPILSALCRPHNEGRIVLKKDDSREICSLKYLLLNPAAEVKDVINEARAVIVAGGTMRPISEFQHQLFGAAGIQPDQVKIFSFGHVIPAEQVLPVIVTKGPAGRVFEFSYGNRSNTKMLDELGQLIVNTCNIVPGGVIVFFSSYEIENNTYKHWVESGHLEKMALRKRVRTNQFGF</sequence>
<dbReference type="Pfam" id="PF06733">
    <property type="entry name" value="DEAD_2"/>
    <property type="match status" value="1"/>
</dbReference>
<evidence type="ECO:0000256" key="1">
    <source>
        <dbReference type="ARBA" id="ARBA00022741"/>
    </source>
</evidence>
<dbReference type="GO" id="GO:0034085">
    <property type="term" value="P:establishment of sister chromatid cohesion"/>
    <property type="evidence" value="ECO:0007669"/>
    <property type="project" value="TreeGrafter"/>
</dbReference>
<dbReference type="InterPro" id="IPR045028">
    <property type="entry name" value="DinG/Rad3-like"/>
</dbReference>
<dbReference type="GO" id="GO:0003677">
    <property type="term" value="F:DNA binding"/>
    <property type="evidence" value="ECO:0007669"/>
    <property type="project" value="InterPro"/>
</dbReference>
<dbReference type="EMBL" id="JAVRJZ010000013">
    <property type="protein sequence ID" value="KAK2714188.1"/>
    <property type="molecule type" value="Genomic_DNA"/>
</dbReference>
<dbReference type="GO" id="GO:0005524">
    <property type="term" value="F:ATP binding"/>
    <property type="evidence" value="ECO:0007669"/>
    <property type="project" value="UniProtKB-KW"/>
</dbReference>
<evidence type="ECO:0000259" key="5">
    <source>
        <dbReference type="PROSITE" id="PS51193"/>
    </source>
</evidence>
<evidence type="ECO:0000256" key="3">
    <source>
        <dbReference type="ARBA" id="ARBA00022840"/>
    </source>
</evidence>
<comment type="caution">
    <text evidence="6">The sequence shown here is derived from an EMBL/GenBank/DDBJ whole genome shotgun (WGS) entry which is preliminary data.</text>
</comment>
<keyword evidence="1" id="KW-0547">Nucleotide-binding</keyword>
<dbReference type="AlphaFoldDB" id="A0AA88HN37"/>
<evidence type="ECO:0000256" key="2">
    <source>
        <dbReference type="ARBA" id="ARBA00022801"/>
    </source>
</evidence>
<name>A0AA88HN37_ARTSF</name>
<keyword evidence="3" id="KW-0067">ATP-binding</keyword>
<dbReference type="SUPFAM" id="SSF52540">
    <property type="entry name" value="P-loop containing nucleoside triphosphate hydrolases"/>
    <property type="match status" value="1"/>
</dbReference>
<dbReference type="InterPro" id="IPR014013">
    <property type="entry name" value="Helic_SF1/SF2_ATP-bd_DinG/Rad3"/>
</dbReference>
<dbReference type="InterPro" id="IPR027417">
    <property type="entry name" value="P-loop_NTPase"/>
</dbReference>
<accession>A0AA88HN37</accession>
<proteinExistence type="predicted"/>
<evidence type="ECO:0000256" key="4">
    <source>
        <dbReference type="SAM" id="MobiDB-lite"/>
    </source>
</evidence>
<evidence type="ECO:0000313" key="6">
    <source>
        <dbReference type="EMBL" id="KAK2714188.1"/>
    </source>
</evidence>
<gene>
    <name evidence="6" type="ORF">QYM36_008674</name>
</gene>
<dbReference type="GO" id="GO:0003678">
    <property type="term" value="F:DNA helicase activity"/>
    <property type="evidence" value="ECO:0007669"/>
    <property type="project" value="InterPro"/>
</dbReference>
<dbReference type="GO" id="GO:0016818">
    <property type="term" value="F:hydrolase activity, acting on acid anhydrides, in phosphorus-containing anhydrides"/>
    <property type="evidence" value="ECO:0007669"/>
    <property type="project" value="InterPro"/>
</dbReference>
<organism evidence="6 7">
    <name type="scientific">Artemia franciscana</name>
    <name type="common">Brine shrimp</name>
    <name type="synonym">Artemia sanfranciscana</name>
    <dbReference type="NCBI Taxonomy" id="6661"/>
    <lineage>
        <taxon>Eukaryota</taxon>
        <taxon>Metazoa</taxon>
        <taxon>Ecdysozoa</taxon>
        <taxon>Arthropoda</taxon>
        <taxon>Crustacea</taxon>
        <taxon>Branchiopoda</taxon>
        <taxon>Anostraca</taxon>
        <taxon>Artemiidae</taxon>
        <taxon>Artemia</taxon>
    </lineage>
</organism>
<dbReference type="NCBIfam" id="TIGR00604">
    <property type="entry name" value="rad3"/>
    <property type="match status" value="1"/>
</dbReference>
<dbReference type="Proteomes" id="UP001187531">
    <property type="component" value="Unassembled WGS sequence"/>
</dbReference>